<dbReference type="PANTHER" id="PTHR21716:SF53">
    <property type="entry name" value="PERMEASE PERM-RELATED"/>
    <property type="match status" value="1"/>
</dbReference>
<feature type="compositionally biased region" description="Acidic residues" evidence="8">
    <location>
        <begin position="470"/>
        <end position="481"/>
    </location>
</feature>
<accession>A0ABY0CZS5</accession>
<keyword evidence="6 9" id="KW-1133">Transmembrane helix</keyword>
<evidence type="ECO:0000256" key="1">
    <source>
        <dbReference type="ARBA" id="ARBA00004651"/>
    </source>
</evidence>
<dbReference type="PANTHER" id="PTHR21716">
    <property type="entry name" value="TRANSMEMBRANE PROTEIN"/>
    <property type="match status" value="1"/>
</dbReference>
<evidence type="ECO:0000256" key="4">
    <source>
        <dbReference type="ARBA" id="ARBA00022475"/>
    </source>
</evidence>
<dbReference type="InterPro" id="IPR002549">
    <property type="entry name" value="AI-2E-like"/>
</dbReference>
<keyword evidence="4" id="KW-1003">Cell membrane</keyword>
<gene>
    <name evidence="10" type="ORF">EA187_05830</name>
</gene>
<evidence type="ECO:0000256" key="5">
    <source>
        <dbReference type="ARBA" id="ARBA00022692"/>
    </source>
</evidence>
<evidence type="ECO:0000256" key="2">
    <source>
        <dbReference type="ARBA" id="ARBA00009773"/>
    </source>
</evidence>
<reference evidence="10 11" key="1">
    <citation type="submission" date="2019-01" db="EMBL/GenBank/DDBJ databases">
        <title>Lujinxingia litoralis gen. nov., sp. nov. and Lujinxingia sediminis gen. nov., sp. nov., new members in the order Bradymonadales, isolated from coastal sediment.</title>
        <authorList>
            <person name="Li C.-M."/>
        </authorList>
    </citation>
    <scope>NUCLEOTIDE SEQUENCE [LARGE SCALE GENOMIC DNA]</scope>
    <source>
        <strain evidence="10 11">SEH01</strain>
    </source>
</reference>
<dbReference type="Proteomes" id="UP000282926">
    <property type="component" value="Unassembled WGS sequence"/>
</dbReference>
<sequence length="495" mass="53321">MVNDGCELSEFMTNRQGGAGPHLDAGEQWERFGRYPYLLAKLLVFGLVLGGVFWTLGKFAAVVFPIFVSLLFAYLLDPTIDRLESRGLGRTPAILLVLLAAMLSVTIFAIFLYPTLANQARLIIESFPALLETLQNDALPRIERAFGVEMPSTAAAAMERYGGQIREALPTIGQHVGSALTNAVTRTGAVVASLVNAVMIPLFTFYFLRDFDLGRRSLVRFIPPHRYEIFIERLQKMDQAVGQWFRGQIQVALILAGMYALGLGVVYGVFGLDVQSGVVIGLLAGFLNVIPYFGFAVGSLLAVLVVLIQWSGWGALLGVGLVFGVTQMLEGYVITPRIVGDKVGLKPVTVIIVLLLGGNIGGLLGILLAIPVTGALKVLLPDIIAWYETTSFYTGKAARPAQMQVRAHILTDDKGEDAGIERGENVPDSPDRRTMEGAKEPSESQVDTPREASEEGEQDTTSATPPVDEGGSDDESGDDDVPGEKGDDGKLPGHD</sequence>
<name>A0ABY0CZS5_9DELT</name>
<evidence type="ECO:0000256" key="3">
    <source>
        <dbReference type="ARBA" id="ARBA00022448"/>
    </source>
</evidence>
<feature type="transmembrane region" description="Helical" evidence="9">
    <location>
        <begin position="315"/>
        <end position="335"/>
    </location>
</feature>
<dbReference type="Pfam" id="PF01594">
    <property type="entry name" value="AI-2E_transport"/>
    <property type="match status" value="1"/>
</dbReference>
<evidence type="ECO:0000313" key="11">
    <source>
        <dbReference type="Proteomes" id="UP000282926"/>
    </source>
</evidence>
<feature type="transmembrane region" description="Helical" evidence="9">
    <location>
        <begin position="38"/>
        <end position="56"/>
    </location>
</feature>
<evidence type="ECO:0000313" key="10">
    <source>
        <dbReference type="EMBL" id="RVU48945.1"/>
    </source>
</evidence>
<protein>
    <submittedName>
        <fullName evidence="10">AI-2E family transporter</fullName>
    </submittedName>
</protein>
<keyword evidence="7 9" id="KW-0472">Membrane</keyword>
<evidence type="ECO:0000256" key="8">
    <source>
        <dbReference type="SAM" id="MobiDB-lite"/>
    </source>
</evidence>
<evidence type="ECO:0000256" key="9">
    <source>
        <dbReference type="SAM" id="Phobius"/>
    </source>
</evidence>
<evidence type="ECO:0000256" key="6">
    <source>
        <dbReference type="ARBA" id="ARBA00022989"/>
    </source>
</evidence>
<proteinExistence type="inferred from homology"/>
<keyword evidence="5 9" id="KW-0812">Transmembrane</keyword>
<feature type="transmembrane region" description="Helical" evidence="9">
    <location>
        <begin position="92"/>
        <end position="113"/>
    </location>
</feature>
<evidence type="ECO:0000256" key="7">
    <source>
        <dbReference type="ARBA" id="ARBA00023136"/>
    </source>
</evidence>
<comment type="similarity">
    <text evidence="2">Belongs to the autoinducer-2 exporter (AI-2E) (TC 2.A.86) family.</text>
</comment>
<dbReference type="EMBL" id="SADD01000001">
    <property type="protein sequence ID" value="RVU48945.1"/>
    <property type="molecule type" value="Genomic_DNA"/>
</dbReference>
<feature type="compositionally biased region" description="Basic and acidic residues" evidence="8">
    <location>
        <begin position="412"/>
        <end position="453"/>
    </location>
</feature>
<feature type="transmembrane region" description="Helical" evidence="9">
    <location>
        <begin position="62"/>
        <end position="80"/>
    </location>
</feature>
<keyword evidence="11" id="KW-1185">Reference proteome</keyword>
<feature type="transmembrane region" description="Helical" evidence="9">
    <location>
        <begin position="251"/>
        <end position="272"/>
    </location>
</feature>
<comment type="caution">
    <text evidence="10">The sequence shown here is derived from an EMBL/GenBank/DDBJ whole genome shotgun (WGS) entry which is preliminary data.</text>
</comment>
<feature type="transmembrane region" description="Helical" evidence="9">
    <location>
        <begin position="188"/>
        <end position="208"/>
    </location>
</feature>
<organism evidence="10 11">
    <name type="scientific">Lujinxingia sediminis</name>
    <dbReference type="NCBI Taxonomy" id="2480984"/>
    <lineage>
        <taxon>Bacteria</taxon>
        <taxon>Deltaproteobacteria</taxon>
        <taxon>Bradymonadales</taxon>
        <taxon>Lujinxingiaceae</taxon>
        <taxon>Lujinxingia</taxon>
    </lineage>
</organism>
<feature type="transmembrane region" description="Helical" evidence="9">
    <location>
        <begin position="347"/>
        <end position="370"/>
    </location>
</feature>
<feature type="transmembrane region" description="Helical" evidence="9">
    <location>
        <begin position="278"/>
        <end position="308"/>
    </location>
</feature>
<keyword evidence="3" id="KW-0813">Transport</keyword>
<comment type="subcellular location">
    <subcellularLocation>
        <location evidence="1">Cell membrane</location>
        <topology evidence="1">Multi-pass membrane protein</topology>
    </subcellularLocation>
</comment>
<feature type="region of interest" description="Disordered" evidence="8">
    <location>
        <begin position="412"/>
        <end position="495"/>
    </location>
</feature>
<feature type="compositionally biased region" description="Basic and acidic residues" evidence="8">
    <location>
        <begin position="482"/>
        <end position="495"/>
    </location>
</feature>